<feature type="chain" id="PRO_5014901956" evidence="1">
    <location>
        <begin position="19"/>
        <end position="66"/>
    </location>
</feature>
<keyword evidence="1" id="KW-0732">Signal</keyword>
<dbReference type="EMBL" id="GGFK01015121">
    <property type="protein sequence ID" value="MBW48442.1"/>
    <property type="molecule type" value="Transcribed_RNA"/>
</dbReference>
<evidence type="ECO:0000313" key="2">
    <source>
        <dbReference type="EMBL" id="MBW48442.1"/>
    </source>
</evidence>
<protein>
    <submittedName>
        <fullName evidence="2">Putative secreted protein</fullName>
    </submittedName>
</protein>
<reference evidence="2" key="1">
    <citation type="submission" date="2018-01" db="EMBL/GenBank/DDBJ databases">
        <title>An insight into the sialome of Amazonian anophelines.</title>
        <authorList>
            <person name="Ribeiro J.M."/>
            <person name="Scarpassa V."/>
            <person name="Calvo E."/>
        </authorList>
    </citation>
    <scope>NUCLEOTIDE SEQUENCE</scope>
    <source>
        <tissue evidence="2">Salivary glands</tissue>
    </source>
</reference>
<name>A0A2M4B612_9DIPT</name>
<sequence>MLLLLLLLQKHWQRLARGLFANRFKCHYCSLFGESIPVTLGRASAIGGQWRCPGFTNRSSSGGACR</sequence>
<feature type="signal peptide" evidence="1">
    <location>
        <begin position="1"/>
        <end position="18"/>
    </location>
</feature>
<organism evidence="2">
    <name type="scientific">Anopheles triannulatus</name>
    <dbReference type="NCBI Taxonomy" id="58253"/>
    <lineage>
        <taxon>Eukaryota</taxon>
        <taxon>Metazoa</taxon>
        <taxon>Ecdysozoa</taxon>
        <taxon>Arthropoda</taxon>
        <taxon>Hexapoda</taxon>
        <taxon>Insecta</taxon>
        <taxon>Pterygota</taxon>
        <taxon>Neoptera</taxon>
        <taxon>Endopterygota</taxon>
        <taxon>Diptera</taxon>
        <taxon>Nematocera</taxon>
        <taxon>Culicoidea</taxon>
        <taxon>Culicidae</taxon>
        <taxon>Anophelinae</taxon>
        <taxon>Anopheles</taxon>
    </lineage>
</organism>
<dbReference type="AlphaFoldDB" id="A0A2M4B612"/>
<accession>A0A2M4B612</accession>
<proteinExistence type="predicted"/>
<evidence type="ECO:0000256" key="1">
    <source>
        <dbReference type="SAM" id="SignalP"/>
    </source>
</evidence>